<dbReference type="STRING" id="246404.A0A507FSL4"/>
<keyword evidence="7" id="KW-1185">Reference proteome</keyword>
<sequence length="855" mass="95121">MSPNSSVHAIPNNQNRDRKRVKVYQLDSEGVWEDKGTGCVAVRDFTWIHVVHEDPLPPSTLNRHDGDPIPLLLKARIRKDADFIRQQDTLIVWTEEDGTDMALSFQEQEGCNDLWTLINDIKKKLAAGVSVPGELLQRNCQISYIDSLSGPDIDALPHSSEEEDNSQDELLRRSGDAYPSLPTPSMGAIKEIEETVFAASKGAYGRNQLSKFILAENYVEKLLPLLEMCEDMESTDELYSLSHIVKMIVFLNEPKIYEYILQDDVFPVIVGMLEYDREYPSAQSSYRQQVSSAQFKQLIPIPDTSIASKITQTYRLQFLRDTALARMLDDSTFAALNSMVFFNQVDIVGWFVGSNGAGEEYLSKVIGVLNEEIEEADGGVTRDEVVLFLHELSTVAKGMQVTLRANYYRMMAKLGLFAIFDYTLGHDNIKIRLAAAAILASILDHDPSLVRSFCLAQVKQKQPQLLISLLISRFLSDPDPGLQSQMCELIRIILETDESALNGPGAALSAISSNDSDTDDFLNLFYEKCMENLVRPVLDLETHMMESMEPQKASLCVHVCSLLCYIIKSHSYRSKYYVLGSAITAKVILLLRAKDSYVRLAAVRVFRTCFGMKDEFYNRHLLKHDIFSAILQCFKDTNGKYNLLNSACLDIFEFIRKENIKSLVTNIVQHHKSMFADVDYVETFKNLVLRYEQNNEGPTVGLGAEDDGSKDAEKTKPDGWAKMDNDEEAYFNEDDDENGAESNTSSSHLVVPTIASSTDAEVGSSATVVSPSSGLFKRSASPLGLVDYEDDDDDDDIFSSRQRALSTPASQVGSSTPTAAASSGRVSFTLNSSSSASAKRRRTASVSSEDGGEGK</sequence>
<feature type="region of interest" description="Disordered" evidence="3">
    <location>
        <begin position="803"/>
        <end position="855"/>
    </location>
</feature>
<keyword evidence="2" id="KW-0539">Nucleus</keyword>
<feature type="domain" description="PP4R3 EVH1-like" evidence="5">
    <location>
        <begin position="18"/>
        <end position="125"/>
    </location>
</feature>
<evidence type="ECO:0000313" key="6">
    <source>
        <dbReference type="EMBL" id="TPX78318.1"/>
    </source>
</evidence>
<feature type="compositionally biased region" description="Basic and acidic residues" evidence="3">
    <location>
        <begin position="707"/>
        <end position="722"/>
    </location>
</feature>
<evidence type="ECO:0000313" key="7">
    <source>
        <dbReference type="Proteomes" id="UP000320333"/>
    </source>
</evidence>
<dbReference type="InterPro" id="IPR016024">
    <property type="entry name" value="ARM-type_fold"/>
</dbReference>
<dbReference type="Pfam" id="PF22972">
    <property type="entry name" value="EVH1_PP4R3"/>
    <property type="match status" value="1"/>
</dbReference>
<dbReference type="InterPro" id="IPR011993">
    <property type="entry name" value="PH-like_dom_sf"/>
</dbReference>
<protein>
    <submittedName>
        <fullName evidence="6">Uncharacterized protein</fullName>
    </submittedName>
</protein>
<feature type="region of interest" description="Disordered" evidence="3">
    <location>
        <begin position="698"/>
        <end position="722"/>
    </location>
</feature>
<feature type="compositionally biased region" description="Polar residues" evidence="3">
    <location>
        <begin position="803"/>
        <end position="813"/>
    </location>
</feature>
<dbReference type="Proteomes" id="UP000320333">
    <property type="component" value="Unassembled WGS sequence"/>
</dbReference>
<dbReference type="Pfam" id="PF04802">
    <property type="entry name" value="PP4R3"/>
    <property type="match status" value="1"/>
</dbReference>
<reference evidence="6 7" key="1">
    <citation type="journal article" date="2019" name="Sci. Rep.">
        <title>Comparative genomics of chytrid fungi reveal insights into the obligate biotrophic and pathogenic lifestyle of Synchytrium endobioticum.</title>
        <authorList>
            <person name="van de Vossenberg B.T.L.H."/>
            <person name="Warris S."/>
            <person name="Nguyen H.D.T."/>
            <person name="van Gent-Pelzer M.P.E."/>
            <person name="Joly D.L."/>
            <person name="van de Geest H.C."/>
            <person name="Bonants P.J.M."/>
            <person name="Smith D.S."/>
            <person name="Levesque C.A."/>
            <person name="van der Lee T.A.J."/>
        </authorList>
    </citation>
    <scope>NUCLEOTIDE SEQUENCE [LARGE SCALE GENOMIC DNA]</scope>
    <source>
        <strain evidence="6 7">CBS 675.73</strain>
    </source>
</reference>
<name>A0A507FSL4_9FUNG</name>
<feature type="domain" description="Serine/threonine-protein phosphatase 4 regulatory subunit 3-like central" evidence="4">
    <location>
        <begin position="191"/>
        <end position="693"/>
    </location>
</feature>
<gene>
    <name evidence="6" type="ORF">CcCBS67573_g00406</name>
</gene>
<dbReference type="AlphaFoldDB" id="A0A507FSL4"/>
<dbReference type="OrthoDB" id="27483at2759"/>
<dbReference type="Gene3D" id="2.30.29.30">
    <property type="entry name" value="Pleckstrin-homology domain (PH domain)/Phosphotyrosine-binding domain (PTB)"/>
    <property type="match status" value="1"/>
</dbReference>
<dbReference type="PANTHER" id="PTHR23318">
    <property type="entry name" value="ATP SYNTHASE GAMMA-RELATED"/>
    <property type="match status" value="1"/>
</dbReference>
<dbReference type="GO" id="GO:0072542">
    <property type="term" value="F:protein phosphatase activator activity"/>
    <property type="evidence" value="ECO:0007669"/>
    <property type="project" value="TreeGrafter"/>
</dbReference>
<dbReference type="GO" id="GO:0005654">
    <property type="term" value="C:nucleoplasm"/>
    <property type="evidence" value="ECO:0007669"/>
    <property type="project" value="TreeGrafter"/>
</dbReference>
<dbReference type="GO" id="GO:0006974">
    <property type="term" value="P:DNA damage response"/>
    <property type="evidence" value="ECO:0007669"/>
    <property type="project" value="TreeGrafter"/>
</dbReference>
<evidence type="ECO:0000259" key="4">
    <source>
        <dbReference type="Pfam" id="PF04802"/>
    </source>
</evidence>
<feature type="compositionally biased region" description="Low complexity" evidence="3">
    <location>
        <begin position="814"/>
        <end position="823"/>
    </location>
</feature>
<dbReference type="InterPro" id="IPR055236">
    <property type="entry name" value="EVH1_PP4R3"/>
</dbReference>
<evidence type="ECO:0000256" key="2">
    <source>
        <dbReference type="ARBA" id="ARBA00023242"/>
    </source>
</evidence>
<comment type="caution">
    <text evidence="6">The sequence shown here is derived from an EMBL/GenBank/DDBJ whole genome shotgun (WGS) entry which is preliminary data.</text>
</comment>
<proteinExistence type="predicted"/>
<dbReference type="InterPro" id="IPR006887">
    <property type="entry name" value="P4R3-like_central_dom"/>
</dbReference>
<dbReference type="InterPro" id="IPR011989">
    <property type="entry name" value="ARM-like"/>
</dbReference>
<dbReference type="EMBL" id="QEAP01000005">
    <property type="protein sequence ID" value="TPX78318.1"/>
    <property type="molecule type" value="Genomic_DNA"/>
</dbReference>
<dbReference type="GO" id="GO:0030289">
    <property type="term" value="C:protein phosphatase 4 complex"/>
    <property type="evidence" value="ECO:0007669"/>
    <property type="project" value="TreeGrafter"/>
</dbReference>
<evidence type="ECO:0000259" key="5">
    <source>
        <dbReference type="Pfam" id="PF22972"/>
    </source>
</evidence>
<comment type="subcellular location">
    <subcellularLocation>
        <location evidence="1">Nucleus</location>
    </subcellularLocation>
</comment>
<dbReference type="PANTHER" id="PTHR23318:SF0">
    <property type="entry name" value="SERINE_THREONINE-PROTEIN PHOSPHATASE 4 REGULATORY SUBUNIT 3"/>
    <property type="match status" value="1"/>
</dbReference>
<organism evidence="6 7">
    <name type="scientific">Chytriomyces confervae</name>
    <dbReference type="NCBI Taxonomy" id="246404"/>
    <lineage>
        <taxon>Eukaryota</taxon>
        <taxon>Fungi</taxon>
        <taxon>Fungi incertae sedis</taxon>
        <taxon>Chytridiomycota</taxon>
        <taxon>Chytridiomycota incertae sedis</taxon>
        <taxon>Chytridiomycetes</taxon>
        <taxon>Chytridiales</taxon>
        <taxon>Chytriomycetaceae</taxon>
        <taxon>Chytriomyces</taxon>
    </lineage>
</organism>
<accession>A0A507FSL4</accession>
<dbReference type="SUPFAM" id="SSF48371">
    <property type="entry name" value="ARM repeat"/>
    <property type="match status" value="1"/>
</dbReference>
<evidence type="ECO:0000256" key="1">
    <source>
        <dbReference type="ARBA" id="ARBA00004123"/>
    </source>
</evidence>
<evidence type="ECO:0000256" key="3">
    <source>
        <dbReference type="SAM" id="MobiDB-lite"/>
    </source>
</evidence>
<dbReference type="Gene3D" id="1.25.10.10">
    <property type="entry name" value="Leucine-rich Repeat Variant"/>
    <property type="match status" value="1"/>
</dbReference>
<dbReference type="InterPro" id="IPR051137">
    <property type="entry name" value="PP4R3-like"/>
</dbReference>